<sequence>MRIYMQTPPMHGEPLRFCHLILQRDLLGGWVLVRETGYQGGAGRVRREHYDSRDEAVRALERARDTQLRRGFRVVFAEGREAPA</sequence>
<evidence type="ECO:0008006" key="3">
    <source>
        <dbReference type="Google" id="ProtNLM"/>
    </source>
</evidence>
<accession>A0A3N1Y5M3</accession>
<name>A0A3N1Y5M3_9GAMM</name>
<gene>
    <name evidence="1" type="ORF">EDC57_0011</name>
</gene>
<dbReference type="InterPro" id="IPR036930">
    <property type="entry name" value="WGR_dom_sf"/>
</dbReference>
<organism evidence="1 2">
    <name type="scientific">Inmirania thermothiophila</name>
    <dbReference type="NCBI Taxonomy" id="1750597"/>
    <lineage>
        <taxon>Bacteria</taxon>
        <taxon>Pseudomonadati</taxon>
        <taxon>Pseudomonadota</taxon>
        <taxon>Gammaproteobacteria</taxon>
        <taxon>Chromatiales</taxon>
        <taxon>Ectothiorhodospiraceae</taxon>
        <taxon>Inmirania</taxon>
    </lineage>
</organism>
<protein>
    <recommendedName>
        <fullName evidence="3">WGR domain-containing protein</fullName>
    </recommendedName>
</protein>
<comment type="caution">
    <text evidence="1">The sequence shown here is derived from an EMBL/GenBank/DDBJ whole genome shotgun (WGS) entry which is preliminary data.</text>
</comment>
<dbReference type="CDD" id="cd07996">
    <property type="entry name" value="WGR_MMR_like"/>
    <property type="match status" value="1"/>
</dbReference>
<evidence type="ECO:0000313" key="2">
    <source>
        <dbReference type="Proteomes" id="UP000276634"/>
    </source>
</evidence>
<reference evidence="1 2" key="1">
    <citation type="submission" date="2018-11" db="EMBL/GenBank/DDBJ databases">
        <title>Genomic Encyclopedia of Type Strains, Phase IV (KMG-IV): sequencing the most valuable type-strain genomes for metagenomic binning, comparative biology and taxonomic classification.</title>
        <authorList>
            <person name="Goeker M."/>
        </authorList>
    </citation>
    <scope>NUCLEOTIDE SEQUENCE [LARGE SCALE GENOMIC DNA]</scope>
    <source>
        <strain evidence="1 2">DSM 100275</strain>
    </source>
</reference>
<dbReference type="InterPro" id="IPR049809">
    <property type="entry name" value="YehF/YfeS-like_WGR"/>
</dbReference>
<keyword evidence="2" id="KW-1185">Reference proteome</keyword>
<dbReference type="RefSeq" id="WP_123399022.1">
    <property type="nucleotide sequence ID" value="NZ_RJVI01000001.1"/>
</dbReference>
<dbReference type="OrthoDB" id="5801306at2"/>
<dbReference type="Proteomes" id="UP000276634">
    <property type="component" value="Unassembled WGS sequence"/>
</dbReference>
<dbReference type="AlphaFoldDB" id="A0A3N1Y5M3"/>
<dbReference type="EMBL" id="RJVI01000001">
    <property type="protein sequence ID" value="ROR34116.1"/>
    <property type="molecule type" value="Genomic_DNA"/>
</dbReference>
<dbReference type="SUPFAM" id="SSF142921">
    <property type="entry name" value="WGR domain-like"/>
    <property type="match status" value="1"/>
</dbReference>
<evidence type="ECO:0000313" key="1">
    <source>
        <dbReference type="EMBL" id="ROR34116.1"/>
    </source>
</evidence>
<proteinExistence type="predicted"/>